<evidence type="ECO:0000256" key="1">
    <source>
        <dbReference type="SAM" id="MobiDB-lite"/>
    </source>
</evidence>
<sequence length="207" mass="20140">MKIIQATTLFLAGSSASAKSIRRLQTTAATGMVDVMDMNATMPALATEPAVGGPTEPAGVTTGSATTPALVSEPALGGPTEPAGTTGATGPAGSTGATAGPTGPEVITTGAAGGGSWLENATDAAADMVGNATDGFADWLDTLNPSDNETSVNVTGYEGESDDVVTEAPESDDVTSTEAGAPESSAALRFVSVSVLGAFVVSSIASL</sequence>
<evidence type="ECO:0000313" key="2">
    <source>
        <dbReference type="EMBL" id="KAL3775423.1"/>
    </source>
</evidence>
<organism evidence="2 3">
    <name type="scientific">Cyclotella atomus</name>
    <dbReference type="NCBI Taxonomy" id="382360"/>
    <lineage>
        <taxon>Eukaryota</taxon>
        <taxon>Sar</taxon>
        <taxon>Stramenopiles</taxon>
        <taxon>Ochrophyta</taxon>
        <taxon>Bacillariophyta</taxon>
        <taxon>Coscinodiscophyceae</taxon>
        <taxon>Thalassiosirophycidae</taxon>
        <taxon>Stephanodiscales</taxon>
        <taxon>Stephanodiscaceae</taxon>
        <taxon>Cyclotella</taxon>
    </lineage>
</organism>
<dbReference type="Proteomes" id="UP001530400">
    <property type="component" value="Unassembled WGS sequence"/>
</dbReference>
<proteinExistence type="predicted"/>
<protein>
    <submittedName>
        <fullName evidence="2">Uncharacterized protein</fullName>
    </submittedName>
</protein>
<keyword evidence="3" id="KW-1185">Reference proteome</keyword>
<accession>A0ABD3NHN3</accession>
<feature type="region of interest" description="Disordered" evidence="1">
    <location>
        <begin position="72"/>
        <end position="103"/>
    </location>
</feature>
<dbReference type="EMBL" id="JALLPJ020001155">
    <property type="protein sequence ID" value="KAL3775423.1"/>
    <property type="molecule type" value="Genomic_DNA"/>
</dbReference>
<comment type="caution">
    <text evidence="2">The sequence shown here is derived from an EMBL/GenBank/DDBJ whole genome shotgun (WGS) entry which is preliminary data.</text>
</comment>
<feature type="compositionally biased region" description="Acidic residues" evidence="1">
    <location>
        <begin position="159"/>
        <end position="175"/>
    </location>
</feature>
<name>A0ABD3NHN3_9STRA</name>
<feature type="compositionally biased region" description="Low complexity" evidence="1">
    <location>
        <begin position="74"/>
        <end position="103"/>
    </location>
</feature>
<dbReference type="AlphaFoldDB" id="A0ABD3NHN3"/>
<gene>
    <name evidence="2" type="ORF">ACHAWO_001437</name>
</gene>
<evidence type="ECO:0000313" key="3">
    <source>
        <dbReference type="Proteomes" id="UP001530400"/>
    </source>
</evidence>
<feature type="region of interest" description="Disordered" evidence="1">
    <location>
        <begin position="156"/>
        <end position="182"/>
    </location>
</feature>
<reference evidence="2 3" key="1">
    <citation type="submission" date="2024-10" db="EMBL/GenBank/DDBJ databases">
        <title>Updated reference genomes for cyclostephanoid diatoms.</title>
        <authorList>
            <person name="Roberts W.R."/>
            <person name="Alverson A.J."/>
        </authorList>
    </citation>
    <scope>NUCLEOTIDE SEQUENCE [LARGE SCALE GENOMIC DNA]</scope>
    <source>
        <strain evidence="2 3">AJA010-31</strain>
    </source>
</reference>